<dbReference type="PANTHER" id="PTHR43199">
    <property type="entry name" value="GLUTATHIONE HYDROLASE"/>
    <property type="match status" value="1"/>
</dbReference>
<evidence type="ECO:0000313" key="5">
    <source>
        <dbReference type="EMBL" id="QEX19636.1"/>
    </source>
</evidence>
<evidence type="ECO:0000256" key="4">
    <source>
        <dbReference type="ARBA" id="ARBA00023145"/>
    </source>
</evidence>
<dbReference type="GO" id="GO:0016787">
    <property type="term" value="F:hydrolase activity"/>
    <property type="evidence" value="ECO:0007669"/>
    <property type="project" value="UniProtKB-KW"/>
</dbReference>
<gene>
    <name evidence="5" type="ORF">FRZ44_49510</name>
</gene>
<keyword evidence="4" id="KW-0865">Zymogen</keyword>
<dbReference type="InterPro" id="IPR043137">
    <property type="entry name" value="GGT_ssub_C"/>
</dbReference>
<keyword evidence="3" id="KW-0378">Hydrolase</keyword>
<dbReference type="KEGG" id="htq:FRZ44_49510"/>
<organism evidence="5 6">
    <name type="scientific">Hypericibacter terrae</name>
    <dbReference type="NCBI Taxonomy" id="2602015"/>
    <lineage>
        <taxon>Bacteria</taxon>
        <taxon>Pseudomonadati</taxon>
        <taxon>Pseudomonadota</taxon>
        <taxon>Alphaproteobacteria</taxon>
        <taxon>Rhodospirillales</taxon>
        <taxon>Dongiaceae</taxon>
        <taxon>Hypericibacter</taxon>
    </lineage>
</organism>
<evidence type="ECO:0000256" key="1">
    <source>
        <dbReference type="ARBA" id="ARBA00009381"/>
    </source>
</evidence>
<protein>
    <submittedName>
        <fullName evidence="5">Gamma-glutamyltransferase</fullName>
    </submittedName>
</protein>
<dbReference type="SUPFAM" id="SSF56235">
    <property type="entry name" value="N-terminal nucleophile aminohydrolases (Ntn hydrolases)"/>
    <property type="match status" value="1"/>
</dbReference>
<dbReference type="RefSeq" id="WP_151179687.1">
    <property type="nucleotide sequence ID" value="NZ_CP042906.1"/>
</dbReference>
<sequence length="530" mass="55111">MLDPYRPEGSFVKKAVAAEGGIVTSQSLAAAKIGATVLADGGNAVDAAIATSFAVGVLEPWMSGIGGGGYMLVAMAGAPEVQCVEFGMIAPKTLDPADYPLAGGTTQALFEWPSVKGDRNIKGPLSVAVPGTVDGMRVAHETFATLPWARLLEPAAALAQAGLPVDWYTVLSIAVAARELSENAGARKIYLPGGLPPAPAAAEGPPPRLALGKLDITLRRLAKAGAREFYEGETARAIAAEMQRLGGKLSAADLADYRARVVPAPASSYREVEVFAPGGLTAGPTLARTLEFLTADMEERSGRAPGPDAYRAYASALDRAYRERLQTMGDAGDGTARNNPASASCTTHISVVDRQGNMVALTQTLLSRFGSKVLLEDSGVMLNNGIMWFDPTPGRPNSMAPGKRPLSNMVPTILRKSGQPWAALGASGGRRILPAVAQILSFLVDFGMDLEAAFHCPRLDASGAGVTLDNRLSPEIKAAIDPALAVRRGTLDVHPVLFASPNAVMREPGGGLNRGMADIASPWSGAAAEP</sequence>
<dbReference type="OrthoDB" id="9781342at2"/>
<dbReference type="Proteomes" id="UP000326202">
    <property type="component" value="Chromosome"/>
</dbReference>
<dbReference type="AlphaFoldDB" id="A0A5J6MYA6"/>
<keyword evidence="2 5" id="KW-0808">Transferase</keyword>
<dbReference type="PANTHER" id="PTHR43199:SF1">
    <property type="entry name" value="GLUTATHIONE HYDROLASE PROENZYME"/>
    <property type="match status" value="1"/>
</dbReference>
<reference evidence="5 6" key="1">
    <citation type="submission" date="2019-08" db="EMBL/GenBank/DDBJ databases">
        <title>Hyperibacter terrae gen. nov., sp. nov. and Hyperibacter viscosus sp. nov., two new members in the family Rhodospirillaceae isolated from the rhizosphere of Hypericum perforatum.</title>
        <authorList>
            <person name="Noviana Z."/>
        </authorList>
    </citation>
    <scope>NUCLEOTIDE SEQUENCE [LARGE SCALE GENOMIC DNA]</scope>
    <source>
        <strain evidence="5 6">R5913</strain>
    </source>
</reference>
<proteinExistence type="inferred from homology"/>
<evidence type="ECO:0000256" key="2">
    <source>
        <dbReference type="ARBA" id="ARBA00022679"/>
    </source>
</evidence>
<dbReference type="InterPro" id="IPR029055">
    <property type="entry name" value="Ntn_hydrolases_N"/>
</dbReference>
<evidence type="ECO:0000313" key="6">
    <source>
        <dbReference type="Proteomes" id="UP000326202"/>
    </source>
</evidence>
<dbReference type="Pfam" id="PF01019">
    <property type="entry name" value="G_glu_transpept"/>
    <property type="match status" value="2"/>
</dbReference>
<keyword evidence="6" id="KW-1185">Reference proteome</keyword>
<dbReference type="PRINTS" id="PR01210">
    <property type="entry name" value="GGTRANSPTASE"/>
</dbReference>
<dbReference type="GO" id="GO:0016740">
    <property type="term" value="F:transferase activity"/>
    <property type="evidence" value="ECO:0007669"/>
    <property type="project" value="UniProtKB-KW"/>
</dbReference>
<evidence type="ECO:0000256" key="3">
    <source>
        <dbReference type="ARBA" id="ARBA00022801"/>
    </source>
</evidence>
<comment type="similarity">
    <text evidence="1">Belongs to the gamma-glutamyltransferase family.</text>
</comment>
<accession>A0A5J6MYA6</accession>
<dbReference type="Gene3D" id="3.60.20.40">
    <property type="match status" value="1"/>
</dbReference>
<dbReference type="InterPro" id="IPR051792">
    <property type="entry name" value="GGT_bact"/>
</dbReference>
<name>A0A5J6MYA6_9PROT</name>
<dbReference type="EMBL" id="CP042906">
    <property type="protein sequence ID" value="QEX19636.1"/>
    <property type="molecule type" value="Genomic_DNA"/>
</dbReference>